<dbReference type="InterPro" id="IPR000683">
    <property type="entry name" value="Gfo/Idh/MocA-like_OxRdtase_N"/>
</dbReference>
<organism evidence="6 7">
    <name type="scientific">Chondromyces apiculatus DSM 436</name>
    <dbReference type="NCBI Taxonomy" id="1192034"/>
    <lineage>
        <taxon>Bacteria</taxon>
        <taxon>Pseudomonadati</taxon>
        <taxon>Myxococcota</taxon>
        <taxon>Polyangia</taxon>
        <taxon>Polyangiales</taxon>
        <taxon>Polyangiaceae</taxon>
        <taxon>Chondromyces</taxon>
    </lineage>
</organism>
<evidence type="ECO:0000259" key="4">
    <source>
        <dbReference type="Pfam" id="PF01408"/>
    </source>
</evidence>
<dbReference type="Pfam" id="PF01408">
    <property type="entry name" value="GFO_IDH_MocA"/>
    <property type="match status" value="1"/>
</dbReference>
<feature type="domain" description="Gfo/Idh/MocA-like oxidoreductase N-terminal" evidence="4">
    <location>
        <begin position="95"/>
        <end position="218"/>
    </location>
</feature>
<dbReference type="Gene3D" id="3.30.360.10">
    <property type="entry name" value="Dihydrodipicolinate Reductase, domain 2"/>
    <property type="match status" value="1"/>
</dbReference>
<evidence type="ECO:0000256" key="3">
    <source>
        <dbReference type="SAM" id="MobiDB-lite"/>
    </source>
</evidence>
<sequence length="424" mass="45935">MPESEGRGFSRRDFFLAAGAAGVGGVAGHLITKQIAHSGQASAVATPPASPPSSTAATPENVPGQPPPSNYSGPMEPPNAESPDAEVPKVTRKLGWAIVGLGKLALEEVLPAFAAAKYSKLVALVSGHQEKAQQVAQVYGLDPKNVYAYENYEALRDNPNVDIVYIILPNSMHAEFTMRGFKAGKHVLCEKPMAPTIDECNRMIEAGKQAGKKLMIAYRLRYEPMNRKAIEMCRKKELGALRTFEASHVQVTNAPNIRLSAKLAGGPLGDIGIYCINAARYIVGEEPVEVTGMAHQPSDEERFREVPAGFAFTMRFPSGVLAHCDCHFGAAKSARYRVHCVDGWIDMDPAFSYQGLEMRVNRKEGTTKMQIEEVNQFTSEMDAFSAAVMNDKAPETPGEEGLADVKVIKAIEESARSGRTVKVV</sequence>
<dbReference type="SUPFAM" id="SSF55347">
    <property type="entry name" value="Glyceraldehyde-3-phosphate dehydrogenase-like, C-terminal domain"/>
    <property type="match status" value="1"/>
</dbReference>
<feature type="region of interest" description="Disordered" evidence="3">
    <location>
        <begin position="37"/>
        <end position="87"/>
    </location>
</feature>
<reference evidence="6 7" key="1">
    <citation type="submission" date="2013-05" db="EMBL/GenBank/DDBJ databases">
        <title>Genome assembly of Chondromyces apiculatus DSM 436.</title>
        <authorList>
            <person name="Sharma G."/>
            <person name="Khatri I."/>
            <person name="Kaur C."/>
            <person name="Mayilraj S."/>
            <person name="Subramanian S."/>
        </authorList>
    </citation>
    <scope>NUCLEOTIDE SEQUENCE [LARGE SCALE GENOMIC DNA]</scope>
    <source>
        <strain evidence="6 7">DSM 436</strain>
    </source>
</reference>
<evidence type="ECO:0000259" key="5">
    <source>
        <dbReference type="Pfam" id="PF22725"/>
    </source>
</evidence>
<dbReference type="GO" id="GO:0000166">
    <property type="term" value="F:nucleotide binding"/>
    <property type="evidence" value="ECO:0007669"/>
    <property type="project" value="InterPro"/>
</dbReference>
<dbReference type="Pfam" id="PF22725">
    <property type="entry name" value="GFO_IDH_MocA_C3"/>
    <property type="match status" value="1"/>
</dbReference>
<gene>
    <name evidence="6" type="ORF">CAP_4221</name>
</gene>
<dbReference type="PROSITE" id="PS51318">
    <property type="entry name" value="TAT"/>
    <property type="match status" value="1"/>
</dbReference>
<dbReference type="AlphaFoldDB" id="A0A017T7G2"/>
<dbReference type="EMBL" id="ASRX01000030">
    <property type="protein sequence ID" value="EYF04745.1"/>
    <property type="molecule type" value="Genomic_DNA"/>
</dbReference>
<dbReference type="Proteomes" id="UP000019678">
    <property type="component" value="Unassembled WGS sequence"/>
</dbReference>
<keyword evidence="2" id="KW-0560">Oxidoreductase</keyword>
<feature type="domain" description="GFO/IDH/MocA-like oxidoreductase" evidence="5">
    <location>
        <begin position="227"/>
        <end position="345"/>
    </location>
</feature>
<dbReference type="Gene3D" id="3.40.50.720">
    <property type="entry name" value="NAD(P)-binding Rossmann-like Domain"/>
    <property type="match status" value="1"/>
</dbReference>
<comment type="similarity">
    <text evidence="1">Belongs to the Gfo/Idh/MocA family.</text>
</comment>
<evidence type="ECO:0000256" key="1">
    <source>
        <dbReference type="ARBA" id="ARBA00010928"/>
    </source>
</evidence>
<dbReference type="RefSeq" id="WP_081865083.1">
    <property type="nucleotide sequence ID" value="NZ_ASRX01000030.1"/>
</dbReference>
<dbReference type="eggNOG" id="COG0673">
    <property type="taxonomic scope" value="Bacteria"/>
</dbReference>
<name>A0A017T7G2_9BACT</name>
<protein>
    <submittedName>
        <fullName evidence="6">Glucose-fructose oxidoreductase</fullName>
    </submittedName>
</protein>
<keyword evidence="7" id="KW-1185">Reference proteome</keyword>
<evidence type="ECO:0000256" key="2">
    <source>
        <dbReference type="ARBA" id="ARBA00023002"/>
    </source>
</evidence>
<evidence type="ECO:0000313" key="7">
    <source>
        <dbReference type="Proteomes" id="UP000019678"/>
    </source>
</evidence>
<dbReference type="InterPro" id="IPR055170">
    <property type="entry name" value="GFO_IDH_MocA-like_dom"/>
</dbReference>
<proteinExistence type="inferred from homology"/>
<dbReference type="InterPro" id="IPR008354">
    <property type="entry name" value="Glc-Fru_OxRdtase_bac"/>
</dbReference>
<dbReference type="GO" id="GO:0016491">
    <property type="term" value="F:oxidoreductase activity"/>
    <property type="evidence" value="ECO:0007669"/>
    <property type="project" value="UniProtKB-KW"/>
</dbReference>
<dbReference type="SUPFAM" id="SSF51735">
    <property type="entry name" value="NAD(P)-binding Rossmann-fold domains"/>
    <property type="match status" value="1"/>
</dbReference>
<comment type="caution">
    <text evidence="6">The sequence shown here is derived from an EMBL/GenBank/DDBJ whole genome shotgun (WGS) entry which is preliminary data.</text>
</comment>
<dbReference type="PANTHER" id="PTHR22604:SF105">
    <property type="entry name" value="TRANS-1,2-DIHYDROBENZENE-1,2-DIOL DEHYDROGENASE"/>
    <property type="match status" value="1"/>
</dbReference>
<dbReference type="InterPro" id="IPR050984">
    <property type="entry name" value="Gfo/Idh/MocA_domain"/>
</dbReference>
<evidence type="ECO:0000313" key="6">
    <source>
        <dbReference type="EMBL" id="EYF04745.1"/>
    </source>
</evidence>
<feature type="compositionally biased region" description="Low complexity" evidence="3">
    <location>
        <begin position="41"/>
        <end position="59"/>
    </location>
</feature>
<dbReference type="PRINTS" id="PR01775">
    <property type="entry name" value="GLFROXRDTASE"/>
</dbReference>
<accession>A0A017T7G2</accession>
<dbReference type="InterPro" id="IPR036291">
    <property type="entry name" value="NAD(P)-bd_dom_sf"/>
</dbReference>
<dbReference type="InterPro" id="IPR006311">
    <property type="entry name" value="TAT_signal"/>
</dbReference>
<dbReference type="PANTHER" id="PTHR22604">
    <property type="entry name" value="OXIDOREDUCTASES"/>
    <property type="match status" value="1"/>
</dbReference>
<dbReference type="STRING" id="1192034.CAP_4221"/>